<evidence type="ECO:0000313" key="3">
    <source>
        <dbReference type="Proteomes" id="UP001148838"/>
    </source>
</evidence>
<keyword evidence="3" id="KW-1185">Reference proteome</keyword>
<gene>
    <name evidence="2" type="ORF">ANN_12987</name>
</gene>
<accession>A0ABQ8TIM0</accession>
<proteinExistence type="predicted"/>
<feature type="domain" description="Transposase Tc1-like" evidence="1">
    <location>
        <begin position="8"/>
        <end position="52"/>
    </location>
</feature>
<sequence>MLTVREERWIIRRMFNNRRLSPRNLVAELEQHLHKKVCAETVRRVLRKHNLHDGPHYVSRKSGEELLERNLRSSAKGDGGSVMVWGCMAASGVGKLHFIEGIMKKRNYVQILKVNFKANATKLNIQNNFIFHHDNDPKHSSYMVREWCLCNFPRVLKTPPQSPDLIVIENLWAKLDREIRKVPFRTK</sequence>
<dbReference type="InterPro" id="IPR036397">
    <property type="entry name" value="RNaseH_sf"/>
</dbReference>
<dbReference type="Gene3D" id="3.30.420.10">
    <property type="entry name" value="Ribonuclease H-like superfamily/Ribonuclease H"/>
    <property type="match status" value="1"/>
</dbReference>
<dbReference type="Proteomes" id="UP001148838">
    <property type="component" value="Unassembled WGS sequence"/>
</dbReference>
<comment type="caution">
    <text evidence="2">The sequence shown here is derived from an EMBL/GenBank/DDBJ whole genome shotgun (WGS) entry which is preliminary data.</text>
</comment>
<evidence type="ECO:0000313" key="2">
    <source>
        <dbReference type="EMBL" id="KAJ4446292.1"/>
    </source>
</evidence>
<reference evidence="2 3" key="1">
    <citation type="journal article" date="2022" name="Allergy">
        <title>Genome assembly and annotation of Periplaneta americana reveal a comprehensive cockroach allergen profile.</title>
        <authorList>
            <person name="Wang L."/>
            <person name="Xiong Q."/>
            <person name="Saelim N."/>
            <person name="Wang L."/>
            <person name="Nong W."/>
            <person name="Wan A.T."/>
            <person name="Shi M."/>
            <person name="Liu X."/>
            <person name="Cao Q."/>
            <person name="Hui J.H.L."/>
            <person name="Sookrung N."/>
            <person name="Leung T.F."/>
            <person name="Tungtrongchitr A."/>
            <person name="Tsui S.K.W."/>
        </authorList>
    </citation>
    <scope>NUCLEOTIDE SEQUENCE [LARGE SCALE GENOMIC DNA]</scope>
    <source>
        <strain evidence="2">PWHHKU_190912</strain>
    </source>
</reference>
<dbReference type="Pfam" id="PF01498">
    <property type="entry name" value="HTH_Tnp_Tc3_2"/>
    <property type="match status" value="1"/>
</dbReference>
<name>A0ABQ8TIM0_PERAM</name>
<evidence type="ECO:0000259" key="1">
    <source>
        <dbReference type="Pfam" id="PF01498"/>
    </source>
</evidence>
<organism evidence="2 3">
    <name type="scientific">Periplaneta americana</name>
    <name type="common">American cockroach</name>
    <name type="synonym">Blatta americana</name>
    <dbReference type="NCBI Taxonomy" id="6978"/>
    <lineage>
        <taxon>Eukaryota</taxon>
        <taxon>Metazoa</taxon>
        <taxon>Ecdysozoa</taxon>
        <taxon>Arthropoda</taxon>
        <taxon>Hexapoda</taxon>
        <taxon>Insecta</taxon>
        <taxon>Pterygota</taxon>
        <taxon>Neoptera</taxon>
        <taxon>Polyneoptera</taxon>
        <taxon>Dictyoptera</taxon>
        <taxon>Blattodea</taxon>
        <taxon>Blattoidea</taxon>
        <taxon>Blattidae</taxon>
        <taxon>Blattinae</taxon>
        <taxon>Periplaneta</taxon>
    </lineage>
</organism>
<dbReference type="InterPro" id="IPR002492">
    <property type="entry name" value="Transposase_Tc1-like"/>
</dbReference>
<dbReference type="EMBL" id="JAJSOF020000009">
    <property type="protein sequence ID" value="KAJ4446292.1"/>
    <property type="molecule type" value="Genomic_DNA"/>
</dbReference>
<protein>
    <recommendedName>
        <fullName evidence="1">Transposase Tc1-like domain-containing protein</fullName>
    </recommendedName>
</protein>